<sequence>MDSNAATADMDLDEGSDRTPSPPHDDRSQEEWDAGRISESATTVRGMPEYVVQELERIQASRREAEGITPTSNIIHDTPPFLMPSTVSGSMLGTSYTLPSMPPSPRLTGADSSALPSPPSSPADSVSSLPSVGSSFFFSSAAASPGVGPERHLSDHEQPEELPQPTHDPPPIQRRRRTIHESSLSSLESSPSSLELTSSHRGSSRTRGVWKPHRHGHYSDAAGATSGLIIPSLALPPALKRPTPYGQTVGEVRLLVLARQGAKVGGGRGFVANLLLEDNDDVVEVGEWEEPVRGGLENEEEEEMVLLGKTGAKVLRASTDWVEHADAHGLEKYEPARNVEVCELPGGTHSPKTSRGLSKHPFRAVSEVLHPDSQPSSVLANLVGSASTPLFTALIILLPTSLTPLDRHIIDSLGPHIPIIVLPASALSRASTSSAYPISSSSSFSSFPSSPHLSGPQQVHIAHSDPHGHPLPTPPLAQPTVVKSGTGTLVLSSFRPKDEVALKHGLFHSPETLARLRTEAAGRFLRWREVERVVRGLRGPSTHTRLIPESIQERCVSGSRSRLKSGDRRGLGWRGWDKEKWEREWMGEFSKDVAIGVKSAQGERGPGAISRASSQSPGGIEAQQAQSDRFIRPTHPPRYREAEREELNEKIGVFEEDADTDDPSTGMMGLTHTHGIDPLHLPSLLFFTVSMLGPLKARVWEMVKKLAWMPFTTVSNPSSSAAASPVDGIHGQQQRLYAQVEELSEKGELVRVIADGRVHVRAAGAETEETKWVAVSGLVGVGFCVGVGVGVVAARSAESYASS</sequence>
<feature type="region of interest" description="Disordered" evidence="1">
    <location>
        <begin position="447"/>
        <end position="479"/>
    </location>
</feature>
<feature type="region of interest" description="Disordered" evidence="1">
    <location>
        <begin position="600"/>
        <end position="643"/>
    </location>
</feature>
<organism evidence="3 4">
    <name type="scientific">Coprinellus micaceus</name>
    <name type="common">Glistening ink-cap mushroom</name>
    <name type="synonym">Coprinus micaceus</name>
    <dbReference type="NCBI Taxonomy" id="71717"/>
    <lineage>
        <taxon>Eukaryota</taxon>
        <taxon>Fungi</taxon>
        <taxon>Dikarya</taxon>
        <taxon>Basidiomycota</taxon>
        <taxon>Agaricomycotina</taxon>
        <taxon>Agaricomycetes</taxon>
        <taxon>Agaricomycetidae</taxon>
        <taxon>Agaricales</taxon>
        <taxon>Agaricineae</taxon>
        <taxon>Psathyrellaceae</taxon>
        <taxon>Coprinellus</taxon>
    </lineage>
</organism>
<feature type="transmembrane region" description="Helical" evidence="2">
    <location>
        <begin position="772"/>
        <end position="794"/>
    </location>
</feature>
<feature type="compositionally biased region" description="Basic and acidic residues" evidence="1">
    <location>
        <begin position="149"/>
        <end position="159"/>
    </location>
</feature>
<feature type="compositionally biased region" description="Low complexity" evidence="1">
    <location>
        <begin position="447"/>
        <end position="456"/>
    </location>
</feature>
<evidence type="ECO:0000256" key="1">
    <source>
        <dbReference type="SAM" id="MobiDB-lite"/>
    </source>
</evidence>
<evidence type="ECO:0000313" key="3">
    <source>
        <dbReference type="EMBL" id="TEB32764.1"/>
    </source>
</evidence>
<feature type="compositionally biased region" description="Polar residues" evidence="1">
    <location>
        <begin position="611"/>
        <end position="627"/>
    </location>
</feature>
<gene>
    <name evidence="3" type="ORF">FA13DRAFT_1731279</name>
</gene>
<evidence type="ECO:0000256" key="2">
    <source>
        <dbReference type="SAM" id="Phobius"/>
    </source>
</evidence>
<feature type="region of interest" description="Disordered" evidence="1">
    <location>
        <begin position="1"/>
        <end position="50"/>
    </location>
</feature>
<keyword evidence="2" id="KW-0472">Membrane</keyword>
<feature type="region of interest" description="Disordered" evidence="1">
    <location>
        <begin position="62"/>
        <end position="128"/>
    </location>
</feature>
<name>A0A4Y7TFL9_COPMI</name>
<keyword evidence="2" id="KW-0812">Transmembrane</keyword>
<dbReference type="EMBL" id="QPFP01000014">
    <property type="protein sequence ID" value="TEB32764.1"/>
    <property type="molecule type" value="Genomic_DNA"/>
</dbReference>
<feature type="compositionally biased region" description="Basic residues" evidence="1">
    <location>
        <begin position="202"/>
        <end position="216"/>
    </location>
</feature>
<comment type="caution">
    <text evidence="3">The sequence shown here is derived from an EMBL/GenBank/DDBJ whole genome shotgun (WGS) entry which is preliminary data.</text>
</comment>
<evidence type="ECO:0000313" key="4">
    <source>
        <dbReference type="Proteomes" id="UP000298030"/>
    </source>
</evidence>
<proteinExistence type="predicted"/>
<dbReference type="OrthoDB" id="3350156at2759"/>
<keyword evidence="4" id="KW-1185">Reference proteome</keyword>
<feature type="compositionally biased region" description="Polar residues" evidence="1">
    <location>
        <begin position="85"/>
        <end position="98"/>
    </location>
</feature>
<dbReference type="Proteomes" id="UP000298030">
    <property type="component" value="Unassembled WGS sequence"/>
</dbReference>
<keyword evidence="2" id="KW-1133">Transmembrane helix</keyword>
<feature type="compositionally biased region" description="Low complexity" evidence="1">
    <location>
        <begin position="181"/>
        <end position="201"/>
    </location>
</feature>
<protein>
    <submittedName>
        <fullName evidence="3">Uncharacterized protein</fullName>
    </submittedName>
</protein>
<feature type="region of interest" description="Disordered" evidence="1">
    <location>
        <begin position="143"/>
        <end position="218"/>
    </location>
</feature>
<dbReference type="AlphaFoldDB" id="A0A4Y7TFL9"/>
<reference evidence="3 4" key="1">
    <citation type="journal article" date="2019" name="Nat. Ecol. Evol.">
        <title>Megaphylogeny resolves global patterns of mushroom evolution.</title>
        <authorList>
            <person name="Varga T."/>
            <person name="Krizsan K."/>
            <person name="Foldi C."/>
            <person name="Dima B."/>
            <person name="Sanchez-Garcia M."/>
            <person name="Sanchez-Ramirez S."/>
            <person name="Szollosi G.J."/>
            <person name="Szarkandi J.G."/>
            <person name="Papp V."/>
            <person name="Albert L."/>
            <person name="Andreopoulos W."/>
            <person name="Angelini C."/>
            <person name="Antonin V."/>
            <person name="Barry K.W."/>
            <person name="Bougher N.L."/>
            <person name="Buchanan P."/>
            <person name="Buyck B."/>
            <person name="Bense V."/>
            <person name="Catcheside P."/>
            <person name="Chovatia M."/>
            <person name="Cooper J."/>
            <person name="Damon W."/>
            <person name="Desjardin D."/>
            <person name="Finy P."/>
            <person name="Geml J."/>
            <person name="Haridas S."/>
            <person name="Hughes K."/>
            <person name="Justo A."/>
            <person name="Karasinski D."/>
            <person name="Kautmanova I."/>
            <person name="Kiss B."/>
            <person name="Kocsube S."/>
            <person name="Kotiranta H."/>
            <person name="LaButti K.M."/>
            <person name="Lechner B.E."/>
            <person name="Liimatainen K."/>
            <person name="Lipzen A."/>
            <person name="Lukacs Z."/>
            <person name="Mihaltcheva S."/>
            <person name="Morgado L.N."/>
            <person name="Niskanen T."/>
            <person name="Noordeloos M.E."/>
            <person name="Ohm R.A."/>
            <person name="Ortiz-Santana B."/>
            <person name="Ovrebo C."/>
            <person name="Racz N."/>
            <person name="Riley R."/>
            <person name="Savchenko A."/>
            <person name="Shiryaev A."/>
            <person name="Soop K."/>
            <person name="Spirin V."/>
            <person name="Szebenyi C."/>
            <person name="Tomsovsky M."/>
            <person name="Tulloss R.E."/>
            <person name="Uehling J."/>
            <person name="Grigoriev I.V."/>
            <person name="Vagvolgyi C."/>
            <person name="Papp T."/>
            <person name="Martin F.M."/>
            <person name="Miettinen O."/>
            <person name="Hibbett D.S."/>
            <person name="Nagy L.G."/>
        </authorList>
    </citation>
    <scope>NUCLEOTIDE SEQUENCE [LARGE SCALE GENOMIC DNA]</scope>
    <source>
        <strain evidence="3 4">FP101781</strain>
    </source>
</reference>
<feature type="compositionally biased region" description="Basic and acidic residues" evidence="1">
    <location>
        <begin position="23"/>
        <end position="36"/>
    </location>
</feature>
<accession>A0A4Y7TFL9</accession>